<comment type="caution">
    <text evidence="3">The sequence shown here is derived from an EMBL/GenBank/DDBJ whole genome shotgun (WGS) entry which is preliminary data.</text>
</comment>
<dbReference type="HAMAP" id="MF_00003">
    <property type="entry name" value="RbfA"/>
    <property type="match status" value="1"/>
</dbReference>
<evidence type="ECO:0000256" key="1">
    <source>
        <dbReference type="ARBA" id="ARBA00022517"/>
    </source>
</evidence>
<dbReference type="PANTHER" id="PTHR33515">
    <property type="entry name" value="RIBOSOME-BINDING FACTOR A, CHLOROPLASTIC-RELATED"/>
    <property type="match status" value="1"/>
</dbReference>
<dbReference type="InterPro" id="IPR023799">
    <property type="entry name" value="RbfA_dom_sf"/>
</dbReference>
<keyword evidence="5" id="KW-1185">Reference proteome</keyword>
<dbReference type="Proteomes" id="UP000037784">
    <property type="component" value="Unassembled WGS sequence"/>
</dbReference>
<evidence type="ECO:0000313" key="5">
    <source>
        <dbReference type="Proteomes" id="UP000037784"/>
    </source>
</evidence>
<comment type="similarity">
    <text evidence="2">Belongs to the RbfA family.</text>
</comment>
<accession>A0A0M8K901</accession>
<dbReference type="PANTHER" id="PTHR33515:SF1">
    <property type="entry name" value="RIBOSOME-BINDING FACTOR A, CHLOROPLASTIC-RELATED"/>
    <property type="match status" value="1"/>
</dbReference>
<dbReference type="InParanoid" id="A0A0M8K901"/>
<dbReference type="InterPro" id="IPR000238">
    <property type="entry name" value="RbfA"/>
</dbReference>
<dbReference type="OrthoDB" id="307788at2"/>
<dbReference type="EMBL" id="BBZA01000134">
    <property type="protein sequence ID" value="GAP63281.1"/>
    <property type="molecule type" value="Genomic_DNA"/>
</dbReference>
<reference evidence="4 6" key="2">
    <citation type="submission" date="2015-07" db="EMBL/GenBank/DDBJ databases">
        <title>Whole genome sequence of Ardenticatena maritima DSM 23922.</title>
        <authorList>
            <person name="Hemp J."/>
            <person name="Ward L.M."/>
            <person name="Pace L.A."/>
            <person name="Fischer W.W."/>
        </authorList>
    </citation>
    <scope>NUCLEOTIDE SEQUENCE [LARGE SCALE GENOMIC DNA]</scope>
    <source>
        <strain evidence="4 6">110S</strain>
    </source>
</reference>
<evidence type="ECO:0000313" key="4">
    <source>
        <dbReference type="EMBL" id="KPL88555.1"/>
    </source>
</evidence>
<dbReference type="Pfam" id="PF02033">
    <property type="entry name" value="RBFA"/>
    <property type="match status" value="1"/>
</dbReference>
<name>A0A0M8K901_9CHLR</name>
<dbReference type="Gene3D" id="3.30.300.20">
    <property type="match status" value="1"/>
</dbReference>
<reference evidence="3 5" key="1">
    <citation type="journal article" date="2015" name="Genome Announc.">
        <title>Draft Genome Sequence of a Heterotrophic Facultative Anaerobic Thermophilic Bacterium, Ardenticatena maritima Strain 110ST.</title>
        <authorList>
            <person name="Kawaichi S."/>
            <person name="Yoshida T."/>
            <person name="Sako Y."/>
            <person name="Nakamura R."/>
        </authorList>
    </citation>
    <scope>NUCLEOTIDE SEQUENCE [LARGE SCALE GENOMIC DNA]</scope>
    <source>
        <strain evidence="3 5">110S</strain>
    </source>
</reference>
<dbReference type="NCBIfam" id="TIGR00082">
    <property type="entry name" value="rbfA"/>
    <property type="match status" value="1"/>
</dbReference>
<dbReference type="GO" id="GO:0030490">
    <property type="term" value="P:maturation of SSU-rRNA"/>
    <property type="evidence" value="ECO:0007669"/>
    <property type="project" value="UniProtKB-UniRule"/>
</dbReference>
<keyword evidence="2" id="KW-0963">Cytoplasm</keyword>
<proteinExistence type="inferred from homology"/>
<comment type="subcellular location">
    <subcellularLocation>
        <location evidence="2">Cytoplasm</location>
    </subcellularLocation>
</comment>
<dbReference type="GO" id="GO:0005829">
    <property type="term" value="C:cytosol"/>
    <property type="evidence" value="ECO:0007669"/>
    <property type="project" value="TreeGrafter"/>
</dbReference>
<dbReference type="EMBL" id="LGKN01000004">
    <property type="protein sequence ID" value="KPL88555.1"/>
    <property type="molecule type" value="Genomic_DNA"/>
</dbReference>
<dbReference type="STRING" id="872965.SE16_07235"/>
<dbReference type="InterPro" id="IPR015946">
    <property type="entry name" value="KH_dom-like_a/b"/>
</dbReference>
<dbReference type="AlphaFoldDB" id="A0A0M8K901"/>
<reference evidence="5" key="3">
    <citation type="submission" date="2015-08" db="EMBL/GenBank/DDBJ databases">
        <title>Draft Genome Sequence of a Heterotrophic Facultative Anaerobic Bacterium Ardenticatena maritima Strain 110S.</title>
        <authorList>
            <person name="Kawaichi S."/>
            <person name="Yoshida T."/>
            <person name="Sako Y."/>
            <person name="Nakamura R."/>
        </authorList>
    </citation>
    <scope>NUCLEOTIDE SEQUENCE [LARGE SCALE GENOMIC DNA]</scope>
    <source>
        <strain evidence="5">110S</strain>
    </source>
</reference>
<dbReference type="PROSITE" id="PS01319">
    <property type="entry name" value="RBFA"/>
    <property type="match status" value="1"/>
</dbReference>
<comment type="subunit">
    <text evidence="2">Monomer. Binds 30S ribosomal subunits, but not 50S ribosomal subunits or 70S ribosomes.</text>
</comment>
<comment type="function">
    <text evidence="2">One of several proteins that assist in the late maturation steps of the functional core of the 30S ribosomal subunit. Associates with free 30S ribosomal subunits (but not with 30S subunits that are part of 70S ribosomes or polysomes). Required for efficient processing of 16S rRNA. May interact with the 5'-terminal helix region of 16S rRNA.</text>
</comment>
<dbReference type="FunCoup" id="A0A0M8K901">
    <property type="interactions" value="403"/>
</dbReference>
<sequence>MATLRRKERLAEQILEEVAIIVQTEMDDPRLQFLTVTHVEMSDDLRHARVFVSIMAEDAEREETLAALHHARGYIRSLLASRLTMRRVPTLHFYLDESLENSLRVWELLDLTKAAKPRDDIELEEEEAGEDDE</sequence>
<dbReference type="GO" id="GO:0043024">
    <property type="term" value="F:ribosomal small subunit binding"/>
    <property type="evidence" value="ECO:0007669"/>
    <property type="project" value="TreeGrafter"/>
</dbReference>
<gene>
    <name evidence="2 3" type="primary">rbfA</name>
    <name evidence="3" type="ORF">ARMA_1704</name>
    <name evidence="4" type="ORF">SE16_07235</name>
</gene>
<dbReference type="RefSeq" id="WP_054493139.1">
    <property type="nucleotide sequence ID" value="NZ_BBZA01000134.1"/>
</dbReference>
<organism evidence="3 5">
    <name type="scientific">Ardenticatena maritima</name>
    <dbReference type="NCBI Taxonomy" id="872965"/>
    <lineage>
        <taxon>Bacteria</taxon>
        <taxon>Bacillati</taxon>
        <taxon>Chloroflexota</taxon>
        <taxon>Ardenticatenia</taxon>
        <taxon>Ardenticatenales</taxon>
        <taxon>Ardenticatenaceae</taxon>
        <taxon>Ardenticatena</taxon>
    </lineage>
</organism>
<evidence type="ECO:0000313" key="3">
    <source>
        <dbReference type="EMBL" id="GAP63281.1"/>
    </source>
</evidence>
<dbReference type="Proteomes" id="UP000050502">
    <property type="component" value="Unassembled WGS sequence"/>
</dbReference>
<dbReference type="SUPFAM" id="SSF89919">
    <property type="entry name" value="Ribosome-binding factor A, RbfA"/>
    <property type="match status" value="1"/>
</dbReference>
<keyword evidence="1 2" id="KW-0690">Ribosome biogenesis</keyword>
<evidence type="ECO:0000256" key="2">
    <source>
        <dbReference type="HAMAP-Rule" id="MF_00003"/>
    </source>
</evidence>
<protein>
    <recommendedName>
        <fullName evidence="2">Ribosome-binding factor A</fullName>
    </recommendedName>
</protein>
<evidence type="ECO:0000313" key="6">
    <source>
        <dbReference type="Proteomes" id="UP000050502"/>
    </source>
</evidence>
<dbReference type="InterPro" id="IPR020053">
    <property type="entry name" value="Ribosome-bd_factorA_CS"/>
</dbReference>